<proteinExistence type="predicted"/>
<dbReference type="RefSeq" id="WP_209468079.1">
    <property type="nucleotide sequence ID" value="NZ_JAGGLG010000041.1"/>
</dbReference>
<accession>A0ABS4JWV0</accession>
<evidence type="ECO:0000313" key="1">
    <source>
        <dbReference type="EMBL" id="MBP2019976.1"/>
    </source>
</evidence>
<organism evidence="1 2">
    <name type="scientific">Symbiobacterium terraclitae</name>
    <dbReference type="NCBI Taxonomy" id="557451"/>
    <lineage>
        <taxon>Bacteria</taxon>
        <taxon>Bacillati</taxon>
        <taxon>Bacillota</taxon>
        <taxon>Clostridia</taxon>
        <taxon>Eubacteriales</taxon>
        <taxon>Symbiobacteriaceae</taxon>
        <taxon>Symbiobacterium</taxon>
    </lineage>
</organism>
<name>A0ABS4JWV0_9FIRM</name>
<reference evidence="1 2" key="1">
    <citation type="submission" date="2021-03" db="EMBL/GenBank/DDBJ databases">
        <title>Genomic Encyclopedia of Type Strains, Phase IV (KMG-IV): sequencing the most valuable type-strain genomes for metagenomic binning, comparative biology and taxonomic classification.</title>
        <authorList>
            <person name="Goeker M."/>
        </authorList>
    </citation>
    <scope>NUCLEOTIDE SEQUENCE [LARGE SCALE GENOMIC DNA]</scope>
    <source>
        <strain evidence="1 2">DSM 27138</strain>
    </source>
</reference>
<dbReference type="Proteomes" id="UP001519289">
    <property type="component" value="Unassembled WGS sequence"/>
</dbReference>
<comment type="caution">
    <text evidence="1">The sequence shown here is derived from an EMBL/GenBank/DDBJ whole genome shotgun (WGS) entry which is preliminary data.</text>
</comment>
<sequence>MRRSLRKIDSQEVRQYDEAEQLFTVESLDEARKRLTDQGLDPARYCFYTWMRGGVRYYRVWEDKRLKAGIVPPAPFGQTAARLKRADAEKLYTVAKRYSGDKVQFALSDGLLRVIDPATGKEKVGISLPVVGGGLIFHQAEWNERQAAHFVNAILVRGQRPDTAYEEAEALEGVPSRQ</sequence>
<protein>
    <submittedName>
        <fullName evidence="1">Uncharacterized protein</fullName>
    </submittedName>
</protein>
<evidence type="ECO:0000313" key="2">
    <source>
        <dbReference type="Proteomes" id="UP001519289"/>
    </source>
</evidence>
<gene>
    <name evidence="1" type="ORF">J2Z79_003423</name>
</gene>
<keyword evidence="2" id="KW-1185">Reference proteome</keyword>
<dbReference type="EMBL" id="JAGGLG010000041">
    <property type="protein sequence ID" value="MBP2019976.1"/>
    <property type="molecule type" value="Genomic_DNA"/>
</dbReference>